<evidence type="ECO:0000313" key="1">
    <source>
        <dbReference type="EMBL" id="TMS02459.1"/>
    </source>
</evidence>
<gene>
    <name evidence="1" type="ORF">E3U43_007999</name>
</gene>
<accession>A0ACD3Q5Z0</accession>
<name>A0ACD3Q5Z0_LARCR</name>
<reference evidence="1" key="1">
    <citation type="submission" date="2018-11" db="EMBL/GenBank/DDBJ databases">
        <title>The sequence and de novo assembly of Larimichthys crocea genome using PacBio and Hi-C technologies.</title>
        <authorList>
            <person name="Xu P."/>
            <person name="Chen B."/>
            <person name="Zhou Z."/>
            <person name="Ke Q."/>
            <person name="Wu Y."/>
            <person name="Bai H."/>
            <person name="Pu F."/>
        </authorList>
    </citation>
    <scope>NUCLEOTIDE SEQUENCE</scope>
    <source>
        <tissue evidence="1">Muscle</tissue>
    </source>
</reference>
<dbReference type="Proteomes" id="UP000793456">
    <property type="component" value="Chromosome XXIV"/>
</dbReference>
<protein>
    <submittedName>
        <fullName evidence="1">Uncharacterized protein</fullName>
    </submittedName>
</protein>
<proteinExistence type="predicted"/>
<comment type="caution">
    <text evidence="1">The sequence shown here is derived from an EMBL/GenBank/DDBJ whole genome shotgun (WGS) entry which is preliminary data.</text>
</comment>
<sequence>MIAVETFSAMKFTSGQKVNLSRRRGNESPHDDSNISSRKPLRGGNHTAKNNNIQSAGTTKQQTRGRLRFGECYFDPLRAAATRDGEEEKNQRVCLLDLEVMRSVFDFSAPRQ</sequence>
<dbReference type="EMBL" id="CM011697">
    <property type="protein sequence ID" value="TMS02459.1"/>
    <property type="molecule type" value="Genomic_DNA"/>
</dbReference>
<keyword evidence="2" id="KW-1185">Reference proteome</keyword>
<organism evidence="1 2">
    <name type="scientific">Larimichthys crocea</name>
    <name type="common">Large yellow croaker</name>
    <name type="synonym">Pseudosciaena crocea</name>
    <dbReference type="NCBI Taxonomy" id="215358"/>
    <lineage>
        <taxon>Eukaryota</taxon>
        <taxon>Metazoa</taxon>
        <taxon>Chordata</taxon>
        <taxon>Craniata</taxon>
        <taxon>Vertebrata</taxon>
        <taxon>Euteleostomi</taxon>
        <taxon>Actinopterygii</taxon>
        <taxon>Neopterygii</taxon>
        <taxon>Teleostei</taxon>
        <taxon>Neoteleostei</taxon>
        <taxon>Acanthomorphata</taxon>
        <taxon>Eupercaria</taxon>
        <taxon>Sciaenidae</taxon>
        <taxon>Larimichthys</taxon>
    </lineage>
</organism>
<evidence type="ECO:0000313" key="2">
    <source>
        <dbReference type="Proteomes" id="UP000793456"/>
    </source>
</evidence>